<gene>
    <name evidence="2" type="ORF">EDC39_103213</name>
</gene>
<evidence type="ECO:0000313" key="2">
    <source>
        <dbReference type="EMBL" id="TYO99367.1"/>
    </source>
</evidence>
<dbReference type="EMBL" id="VNIB01000003">
    <property type="protein sequence ID" value="TYO99367.1"/>
    <property type="molecule type" value="Genomic_DNA"/>
</dbReference>
<keyword evidence="3" id="KW-1185">Reference proteome</keyword>
<dbReference type="RefSeq" id="WP_148895286.1">
    <property type="nucleotide sequence ID" value="NZ_VNIB01000003.1"/>
</dbReference>
<accession>A0A5D3WLQ3</accession>
<keyword evidence="1" id="KW-0175">Coiled coil</keyword>
<evidence type="ECO:0000256" key="1">
    <source>
        <dbReference type="SAM" id="Coils"/>
    </source>
</evidence>
<protein>
    <submittedName>
        <fullName evidence="2">Uncharacterized protein</fullName>
    </submittedName>
</protein>
<organism evidence="2 3">
    <name type="scientific">Geothermobacter ehrlichii</name>
    <dbReference type="NCBI Taxonomy" id="213224"/>
    <lineage>
        <taxon>Bacteria</taxon>
        <taxon>Pseudomonadati</taxon>
        <taxon>Thermodesulfobacteriota</taxon>
        <taxon>Desulfuromonadia</taxon>
        <taxon>Desulfuromonadales</taxon>
        <taxon>Geothermobacteraceae</taxon>
        <taxon>Geothermobacter</taxon>
    </lineage>
</organism>
<dbReference type="Proteomes" id="UP000324159">
    <property type="component" value="Unassembled WGS sequence"/>
</dbReference>
<dbReference type="OrthoDB" id="5401779at2"/>
<name>A0A5D3WLQ3_9BACT</name>
<proteinExistence type="predicted"/>
<evidence type="ECO:0000313" key="3">
    <source>
        <dbReference type="Proteomes" id="UP000324159"/>
    </source>
</evidence>
<sequence length="265" mass="29208">MDRRELTGLIGELDHILGVISRYRKQNQYVYPRPFESWCNGYNRILDQLADADLPVAHFRLEKDDYSPSGKSIRPESVDRLVESIRALIAHLEERVEELTRALEEKLAAPHPLAEYFPRDADGSPIEPSPVKNLVLVAVPAGAVGERLLREAILPVLEARGLDCCRAQGFLVDEAAFAELCRQLCACRLAVFALARRDPGVMLALGLARGIGKPLLTLQPRSEGAVAVLGEAGLTYSDAEELKAELGRMLSRLLESAEDAEKENA</sequence>
<comment type="caution">
    <text evidence="2">The sequence shown here is derived from an EMBL/GenBank/DDBJ whole genome shotgun (WGS) entry which is preliminary data.</text>
</comment>
<reference evidence="2 3" key="1">
    <citation type="submission" date="2019-07" db="EMBL/GenBank/DDBJ databases">
        <title>Genomic Encyclopedia of Type Strains, Phase IV (KMG-IV): sequencing the most valuable type-strain genomes for metagenomic binning, comparative biology and taxonomic classification.</title>
        <authorList>
            <person name="Goeker M."/>
        </authorList>
    </citation>
    <scope>NUCLEOTIDE SEQUENCE [LARGE SCALE GENOMIC DNA]</scope>
    <source>
        <strain evidence="2 3">SS015</strain>
    </source>
</reference>
<dbReference type="AlphaFoldDB" id="A0A5D3WLQ3"/>
<feature type="coiled-coil region" evidence="1">
    <location>
        <begin position="82"/>
        <end position="109"/>
    </location>
</feature>